<protein>
    <submittedName>
        <fullName evidence="10">Major facilitator superfamily MFS_1</fullName>
    </submittedName>
</protein>
<feature type="transmembrane region" description="Helical" evidence="8">
    <location>
        <begin position="372"/>
        <end position="392"/>
    </location>
</feature>
<dbReference type="PRINTS" id="PR01035">
    <property type="entry name" value="TCRTETA"/>
</dbReference>
<accession>D9QQR1</accession>
<feature type="transmembrane region" description="Helical" evidence="8">
    <location>
        <begin position="346"/>
        <end position="365"/>
    </location>
</feature>
<name>D9QQR1_ACEAZ</name>
<dbReference type="EMBL" id="CP002105">
    <property type="protein sequence ID" value="ADL12852.1"/>
    <property type="molecule type" value="Genomic_DNA"/>
</dbReference>
<comment type="similarity">
    <text evidence="2">Belongs to the major facilitator superfamily. TCR/Tet family.</text>
</comment>
<reference evidence="10 11" key="1">
    <citation type="journal article" date="2010" name="Stand. Genomic Sci.">
        <title>Complete genome sequence of Acetohalobium arabaticum type strain (Z-7288).</title>
        <authorList>
            <person name="Sikorski J."/>
            <person name="Lapidus A."/>
            <person name="Chertkov O."/>
            <person name="Lucas S."/>
            <person name="Copeland A."/>
            <person name="Glavina Del Rio T."/>
            <person name="Nolan M."/>
            <person name="Tice H."/>
            <person name="Cheng J.F."/>
            <person name="Han C."/>
            <person name="Brambilla E."/>
            <person name="Pitluck S."/>
            <person name="Liolios K."/>
            <person name="Ivanova N."/>
            <person name="Mavromatis K."/>
            <person name="Mikhailova N."/>
            <person name="Pati A."/>
            <person name="Bruce D."/>
            <person name="Detter C."/>
            <person name="Tapia R."/>
            <person name="Goodwin L."/>
            <person name="Chen A."/>
            <person name="Palaniappan K."/>
            <person name="Land M."/>
            <person name="Hauser L."/>
            <person name="Chang Y.J."/>
            <person name="Jeffries C.D."/>
            <person name="Rohde M."/>
            <person name="Goker M."/>
            <person name="Spring S."/>
            <person name="Woyke T."/>
            <person name="Bristow J."/>
            <person name="Eisen J.A."/>
            <person name="Markowitz V."/>
            <person name="Hugenholtz P."/>
            <person name="Kyrpides N.C."/>
            <person name="Klenk H.P."/>
        </authorList>
    </citation>
    <scope>NUCLEOTIDE SEQUENCE [LARGE SCALE GENOMIC DNA]</scope>
    <source>
        <strain evidence="11">ATCC 49924 / DSM 5501 / Z-7288</strain>
    </source>
</reference>
<dbReference type="OrthoDB" id="9803985at2"/>
<feature type="transmembrane region" description="Helical" evidence="8">
    <location>
        <begin position="151"/>
        <end position="184"/>
    </location>
</feature>
<dbReference type="InterPro" id="IPR001958">
    <property type="entry name" value="Tet-R_TetA/multi-R_MdtG-like"/>
</dbReference>
<dbReference type="InterPro" id="IPR011701">
    <property type="entry name" value="MFS"/>
</dbReference>
<gene>
    <name evidence="10" type="ordered locus">Acear_1339</name>
</gene>
<evidence type="ECO:0000256" key="3">
    <source>
        <dbReference type="ARBA" id="ARBA00022448"/>
    </source>
</evidence>
<evidence type="ECO:0000259" key="9">
    <source>
        <dbReference type="PROSITE" id="PS50850"/>
    </source>
</evidence>
<evidence type="ECO:0000256" key="8">
    <source>
        <dbReference type="SAM" id="Phobius"/>
    </source>
</evidence>
<evidence type="ECO:0000256" key="1">
    <source>
        <dbReference type="ARBA" id="ARBA00004651"/>
    </source>
</evidence>
<dbReference type="SUPFAM" id="SSF103473">
    <property type="entry name" value="MFS general substrate transporter"/>
    <property type="match status" value="1"/>
</dbReference>
<dbReference type="PROSITE" id="PS00216">
    <property type="entry name" value="SUGAR_TRANSPORT_1"/>
    <property type="match status" value="1"/>
</dbReference>
<dbReference type="CDD" id="cd17474">
    <property type="entry name" value="MFS_YfmO_like"/>
    <property type="match status" value="1"/>
</dbReference>
<dbReference type="InterPro" id="IPR050189">
    <property type="entry name" value="MFS_Efflux_Transporters"/>
</dbReference>
<dbReference type="PANTHER" id="PTHR43124">
    <property type="entry name" value="PURINE EFFLUX PUMP PBUE"/>
    <property type="match status" value="1"/>
</dbReference>
<dbReference type="KEGG" id="aar:Acear_1339"/>
<dbReference type="Gene3D" id="1.20.1250.20">
    <property type="entry name" value="MFS general substrate transporter like domains"/>
    <property type="match status" value="1"/>
</dbReference>
<keyword evidence="4" id="KW-1003">Cell membrane</keyword>
<dbReference type="Proteomes" id="UP000001661">
    <property type="component" value="Chromosome"/>
</dbReference>
<evidence type="ECO:0000256" key="2">
    <source>
        <dbReference type="ARBA" id="ARBA00007520"/>
    </source>
</evidence>
<evidence type="ECO:0000313" key="11">
    <source>
        <dbReference type="Proteomes" id="UP000001661"/>
    </source>
</evidence>
<feature type="transmembrane region" description="Helical" evidence="8">
    <location>
        <begin position="108"/>
        <end position="130"/>
    </location>
</feature>
<feature type="domain" description="Major facilitator superfamily (MFS) profile" evidence="9">
    <location>
        <begin position="8"/>
        <end position="396"/>
    </location>
</feature>
<dbReference type="RefSeq" id="WP_013278298.1">
    <property type="nucleotide sequence ID" value="NC_014378.1"/>
</dbReference>
<evidence type="ECO:0000313" key="10">
    <source>
        <dbReference type="EMBL" id="ADL12852.1"/>
    </source>
</evidence>
<keyword evidence="5 8" id="KW-0812">Transmembrane</keyword>
<organism evidence="10 11">
    <name type="scientific">Acetohalobium arabaticum (strain ATCC 49924 / DSM 5501 / Z-7288)</name>
    <dbReference type="NCBI Taxonomy" id="574087"/>
    <lineage>
        <taxon>Bacteria</taxon>
        <taxon>Bacillati</taxon>
        <taxon>Bacillota</taxon>
        <taxon>Clostridia</taxon>
        <taxon>Halanaerobiales</taxon>
        <taxon>Halobacteroidaceae</taxon>
        <taxon>Acetohalobium</taxon>
    </lineage>
</organism>
<feature type="transmembrane region" description="Helical" evidence="8">
    <location>
        <begin position="250"/>
        <end position="275"/>
    </location>
</feature>
<evidence type="ECO:0000256" key="5">
    <source>
        <dbReference type="ARBA" id="ARBA00022692"/>
    </source>
</evidence>
<sequence>MDKKYKIMLTTFSSVPFLMVLGNSMLIPEFPKLKAALDINQFQVGLFITLFSASAGISIPFLGYLSDRIGRKKIIIPSLFLYGLGGLIAGIASVILKENAYPVILGSRIIQGIGGAGTYPIVIALVGDIFTSNQRSEALGIIESANGLGKILSPILGAAIALISWYALFFSYAILAIPIIIAMWLLTEEPDDNTKEQTLKEYLNNIKEIFKARGIPLVFSLLGGMVVLFLLFGLLSYLSDILETKYNIEGLIKGLVIAIPIFFMSTVSYFTGVFLKKEEKYFRHVLSLGLIVNAIILSSLSFVDNLYLYMGLISILGLGSGLVLPTVNTLITSSSSSEQRGGISSLYGSVRFIGVALGPPTFSLLHRISQKAMFFGAAGIGLISSILIFLFLDEDKIMSVDEDNQEDASDTED</sequence>
<feature type="transmembrane region" description="Helical" evidence="8">
    <location>
        <begin position="7"/>
        <end position="27"/>
    </location>
</feature>
<keyword evidence="3" id="KW-0813">Transport</keyword>
<dbReference type="GO" id="GO:0022857">
    <property type="term" value="F:transmembrane transporter activity"/>
    <property type="evidence" value="ECO:0007669"/>
    <property type="project" value="InterPro"/>
</dbReference>
<feature type="transmembrane region" description="Helical" evidence="8">
    <location>
        <begin position="217"/>
        <end position="238"/>
    </location>
</feature>
<keyword evidence="11" id="KW-1185">Reference proteome</keyword>
<evidence type="ECO:0000256" key="4">
    <source>
        <dbReference type="ARBA" id="ARBA00022475"/>
    </source>
</evidence>
<dbReference type="InterPro" id="IPR036259">
    <property type="entry name" value="MFS_trans_sf"/>
</dbReference>
<evidence type="ECO:0000256" key="6">
    <source>
        <dbReference type="ARBA" id="ARBA00022989"/>
    </source>
</evidence>
<proteinExistence type="inferred from homology"/>
<dbReference type="GO" id="GO:0005886">
    <property type="term" value="C:plasma membrane"/>
    <property type="evidence" value="ECO:0007669"/>
    <property type="project" value="UniProtKB-SubCell"/>
</dbReference>
<dbReference type="PANTHER" id="PTHR43124:SF3">
    <property type="entry name" value="CHLORAMPHENICOL EFFLUX PUMP RV0191"/>
    <property type="match status" value="1"/>
</dbReference>
<feature type="transmembrane region" description="Helical" evidence="8">
    <location>
        <begin position="39"/>
        <end position="62"/>
    </location>
</feature>
<dbReference type="PROSITE" id="PS50850">
    <property type="entry name" value="MFS"/>
    <property type="match status" value="1"/>
</dbReference>
<evidence type="ECO:0000256" key="7">
    <source>
        <dbReference type="ARBA" id="ARBA00023136"/>
    </source>
</evidence>
<dbReference type="AlphaFoldDB" id="D9QQR1"/>
<comment type="subcellular location">
    <subcellularLocation>
        <location evidence="1">Cell membrane</location>
        <topology evidence="1">Multi-pass membrane protein</topology>
    </subcellularLocation>
</comment>
<dbReference type="eggNOG" id="COG2814">
    <property type="taxonomic scope" value="Bacteria"/>
</dbReference>
<dbReference type="HOGENOM" id="CLU_001265_10_6_9"/>
<dbReference type="Pfam" id="PF07690">
    <property type="entry name" value="MFS_1"/>
    <property type="match status" value="1"/>
</dbReference>
<dbReference type="InterPro" id="IPR020846">
    <property type="entry name" value="MFS_dom"/>
</dbReference>
<dbReference type="STRING" id="574087.Acear_1339"/>
<keyword evidence="6 8" id="KW-1133">Transmembrane helix</keyword>
<dbReference type="InterPro" id="IPR005829">
    <property type="entry name" value="Sugar_transporter_CS"/>
</dbReference>
<feature type="transmembrane region" description="Helical" evidence="8">
    <location>
        <begin position="307"/>
        <end position="326"/>
    </location>
</feature>
<feature type="transmembrane region" description="Helical" evidence="8">
    <location>
        <begin position="74"/>
        <end position="96"/>
    </location>
</feature>
<keyword evidence="7 8" id="KW-0472">Membrane</keyword>
<feature type="transmembrane region" description="Helical" evidence="8">
    <location>
        <begin position="281"/>
        <end position="300"/>
    </location>
</feature>